<dbReference type="EMBL" id="KB309292">
    <property type="protein sequence ID" value="ELT94865.1"/>
    <property type="molecule type" value="Genomic_DNA"/>
</dbReference>
<evidence type="ECO:0000256" key="5">
    <source>
        <dbReference type="ARBA" id="ARBA00023136"/>
    </source>
</evidence>
<gene>
    <name evidence="7" type="ORF">CAPTEDRAFT_177506</name>
</gene>
<dbReference type="Pfam" id="PF00860">
    <property type="entry name" value="Xan_ur_permease"/>
    <property type="match status" value="1"/>
</dbReference>
<protein>
    <recommendedName>
        <fullName evidence="10">Solute carrier family 23 member 2</fullName>
    </recommendedName>
</protein>
<dbReference type="EMBL" id="AMQN01002469">
    <property type="status" value="NOT_ANNOTATED_CDS"/>
    <property type="molecule type" value="Genomic_DNA"/>
</dbReference>
<keyword evidence="4 6" id="KW-1133">Transmembrane helix</keyword>
<reference evidence="9" key="1">
    <citation type="submission" date="2012-12" db="EMBL/GenBank/DDBJ databases">
        <authorList>
            <person name="Hellsten U."/>
            <person name="Grimwood J."/>
            <person name="Chapman J.A."/>
            <person name="Shapiro H."/>
            <person name="Aerts A."/>
            <person name="Otillar R.P."/>
            <person name="Terry A.Y."/>
            <person name="Boore J.L."/>
            <person name="Simakov O."/>
            <person name="Marletaz F."/>
            <person name="Cho S.-J."/>
            <person name="Edsinger-Gonzales E."/>
            <person name="Havlak P."/>
            <person name="Kuo D.-H."/>
            <person name="Larsson T."/>
            <person name="Lv J."/>
            <person name="Arendt D."/>
            <person name="Savage R."/>
            <person name="Osoegawa K."/>
            <person name="de Jong P."/>
            <person name="Lindberg D.R."/>
            <person name="Seaver E.C."/>
            <person name="Weisblat D.A."/>
            <person name="Putnam N.H."/>
            <person name="Grigoriev I.V."/>
            <person name="Rokhsar D.S."/>
        </authorList>
    </citation>
    <scope>NUCLEOTIDE SEQUENCE</scope>
    <source>
        <strain evidence="9">I ESC-2004</strain>
    </source>
</reference>
<dbReference type="Proteomes" id="UP000014760">
    <property type="component" value="Unassembled WGS sequence"/>
</dbReference>
<feature type="transmembrane region" description="Helical" evidence="6">
    <location>
        <begin position="247"/>
        <end position="268"/>
    </location>
</feature>
<comment type="similarity">
    <text evidence="2">Belongs to the nucleobase:cation symporter-2 (NCS2) (TC 2.A.40) family.</text>
</comment>
<feature type="transmembrane region" description="Helical" evidence="6">
    <location>
        <begin position="488"/>
        <end position="511"/>
    </location>
</feature>
<evidence type="ECO:0000313" key="7">
    <source>
        <dbReference type="EMBL" id="ELT94865.1"/>
    </source>
</evidence>
<keyword evidence="5 6" id="KW-0472">Membrane</keyword>
<comment type="subcellular location">
    <subcellularLocation>
        <location evidence="1">Membrane</location>
        <topology evidence="1">Multi-pass membrane protein</topology>
    </subcellularLocation>
</comment>
<reference evidence="7 9" key="2">
    <citation type="journal article" date="2013" name="Nature">
        <title>Insights into bilaterian evolution from three spiralian genomes.</title>
        <authorList>
            <person name="Simakov O."/>
            <person name="Marletaz F."/>
            <person name="Cho S.J."/>
            <person name="Edsinger-Gonzales E."/>
            <person name="Havlak P."/>
            <person name="Hellsten U."/>
            <person name="Kuo D.H."/>
            <person name="Larsson T."/>
            <person name="Lv J."/>
            <person name="Arendt D."/>
            <person name="Savage R."/>
            <person name="Osoegawa K."/>
            <person name="de Jong P."/>
            <person name="Grimwood J."/>
            <person name="Chapman J.A."/>
            <person name="Shapiro H."/>
            <person name="Aerts A."/>
            <person name="Otillar R.P."/>
            <person name="Terry A.Y."/>
            <person name="Boore J.L."/>
            <person name="Grigoriev I.V."/>
            <person name="Lindberg D.R."/>
            <person name="Seaver E.C."/>
            <person name="Weisblat D.A."/>
            <person name="Putnam N.H."/>
            <person name="Rokhsar D.S."/>
        </authorList>
    </citation>
    <scope>NUCLEOTIDE SEQUENCE</scope>
    <source>
        <strain evidence="7 9">I ESC-2004</strain>
    </source>
</reference>
<evidence type="ECO:0000256" key="1">
    <source>
        <dbReference type="ARBA" id="ARBA00004141"/>
    </source>
</evidence>
<dbReference type="InterPro" id="IPR006043">
    <property type="entry name" value="NCS2"/>
</dbReference>
<accession>R7TV38</accession>
<dbReference type="EnsemblMetazoa" id="CapteT177506">
    <property type="protein sequence ID" value="CapteP177506"/>
    <property type="gene ID" value="CapteG177506"/>
</dbReference>
<dbReference type="OMA" id="PFGMPKF"/>
<reference evidence="8" key="3">
    <citation type="submission" date="2015-06" db="UniProtKB">
        <authorList>
            <consortium name="EnsemblMetazoa"/>
        </authorList>
    </citation>
    <scope>IDENTIFICATION</scope>
</reference>
<dbReference type="OrthoDB" id="1641903at2759"/>
<dbReference type="STRING" id="283909.R7TV38"/>
<keyword evidence="3 6" id="KW-0812">Transmembrane</keyword>
<feature type="transmembrane region" description="Helical" evidence="6">
    <location>
        <begin position="185"/>
        <end position="203"/>
    </location>
</feature>
<evidence type="ECO:0000313" key="8">
    <source>
        <dbReference type="EnsemblMetazoa" id="CapteP177506"/>
    </source>
</evidence>
<evidence type="ECO:0000313" key="9">
    <source>
        <dbReference type="Proteomes" id="UP000014760"/>
    </source>
</evidence>
<keyword evidence="9" id="KW-1185">Reference proteome</keyword>
<name>R7TV38_CAPTE</name>
<evidence type="ECO:0000256" key="4">
    <source>
        <dbReference type="ARBA" id="ARBA00022989"/>
    </source>
</evidence>
<feature type="transmembrane region" description="Helical" evidence="6">
    <location>
        <begin position="399"/>
        <end position="421"/>
    </location>
</feature>
<feature type="transmembrane region" description="Helical" evidence="6">
    <location>
        <begin position="427"/>
        <end position="446"/>
    </location>
</feature>
<organism evidence="7">
    <name type="scientific">Capitella teleta</name>
    <name type="common">Polychaete worm</name>
    <dbReference type="NCBI Taxonomy" id="283909"/>
    <lineage>
        <taxon>Eukaryota</taxon>
        <taxon>Metazoa</taxon>
        <taxon>Spiralia</taxon>
        <taxon>Lophotrochozoa</taxon>
        <taxon>Annelida</taxon>
        <taxon>Polychaeta</taxon>
        <taxon>Sedentaria</taxon>
        <taxon>Scolecida</taxon>
        <taxon>Capitellidae</taxon>
        <taxon>Capitella</taxon>
    </lineage>
</organism>
<dbReference type="GO" id="GO:0016020">
    <property type="term" value="C:membrane"/>
    <property type="evidence" value="ECO:0007669"/>
    <property type="project" value="UniProtKB-SubCell"/>
</dbReference>
<proteinExistence type="inferred from homology"/>
<evidence type="ECO:0000256" key="2">
    <source>
        <dbReference type="ARBA" id="ARBA00008821"/>
    </source>
</evidence>
<evidence type="ECO:0000256" key="6">
    <source>
        <dbReference type="SAM" id="Phobius"/>
    </source>
</evidence>
<dbReference type="AlphaFoldDB" id="R7TV38"/>
<feature type="transmembrane region" description="Helical" evidence="6">
    <location>
        <begin position="458"/>
        <end position="476"/>
    </location>
</feature>
<evidence type="ECO:0000256" key="3">
    <source>
        <dbReference type="ARBA" id="ARBA00022692"/>
    </source>
</evidence>
<dbReference type="PANTHER" id="PTHR11119">
    <property type="entry name" value="XANTHINE-URACIL / VITAMIN C PERMEASE FAMILY MEMBER"/>
    <property type="match status" value="1"/>
</dbReference>
<dbReference type="HOGENOM" id="CLU_017959_5_4_1"/>
<feature type="transmembrane region" description="Helical" evidence="6">
    <location>
        <begin position="158"/>
        <end position="179"/>
    </location>
</feature>
<sequence>MEVEAEVKPTLPKDPVGLDLQYKIDDVPPWYLCIMLGFQHYLTMFGATLSIPLIVAPMLCVGNDTIATAEILGTILFVSGLVTCLQSTIGCRLPIIQGGTFAFLVPATAILRLEQFQCPLIVDNVTNITFDNSTPPIYTGSPEHTEVWQIRMREIQGAIIASSLFQVAIGFSGVIGILLKYIGPLAIAPTISLIGLSLFQEAAASASQNWWIALMTIVLITLFSQYLRDVDIPCFSFDRKNKKCSKSGYPVFKLFPVILAIIASWSLCGILTATNAIPDDPNHWAYPARTDNKTAVLSQAKWFRFPYPGQWGTPTFSTASVFGMLAGVLAGMIESVGDYYAAARLSGAPPPPVHAINRGVFTEGFGCVLSGCWGTGTGTTSYSENIGAIGITKVGSRRVIQVAGVIIMILGMIGKFGALFVTIPDPIVGGVFLVMFGMITAVGISNLQFVDLNSSRNLFIFGFSMFFGLSLPQWLASNTEAIHTGSDIADQIFTVLLSSSMFVGGVIGFFLDNTVPGTAKERGIVAWNEQLETGDSSDISECYDLPYVTKYIRRWNWASYIPLSPTFAGCCGRRADSSKQNSNNSNENTAL</sequence>
<dbReference type="FunCoup" id="R7TV38">
    <property type="interactions" value="114"/>
</dbReference>
<feature type="transmembrane region" description="Helical" evidence="6">
    <location>
        <begin position="38"/>
        <end position="59"/>
    </location>
</feature>
<evidence type="ECO:0008006" key="10">
    <source>
        <dbReference type="Google" id="ProtNLM"/>
    </source>
</evidence>
<feature type="transmembrane region" description="Helical" evidence="6">
    <location>
        <begin position="71"/>
        <end position="89"/>
    </location>
</feature>
<dbReference type="GO" id="GO:0022857">
    <property type="term" value="F:transmembrane transporter activity"/>
    <property type="evidence" value="ECO:0007669"/>
    <property type="project" value="InterPro"/>
</dbReference>
<feature type="transmembrane region" description="Helical" evidence="6">
    <location>
        <begin position="210"/>
        <end position="227"/>
    </location>
</feature>